<protein>
    <submittedName>
        <fullName evidence="5">TetR family transcriptional regulator</fullName>
    </submittedName>
</protein>
<accession>A0ABU5YKC4</accession>
<evidence type="ECO:0000259" key="4">
    <source>
        <dbReference type="PROSITE" id="PS51118"/>
    </source>
</evidence>
<feature type="domain" description="HTH hxlR-type" evidence="4">
    <location>
        <begin position="232"/>
        <end position="321"/>
    </location>
</feature>
<proteinExistence type="predicted"/>
<dbReference type="PRINTS" id="PR00455">
    <property type="entry name" value="HTHTETR"/>
</dbReference>
<reference evidence="5 6" key="1">
    <citation type="submission" date="2023-12" db="EMBL/GenBank/DDBJ databases">
        <title>Description of new species of Mycobacterium terrae complex isolated from sewage at the Sao Paulo Zoological Park Foundation in Brazil.</title>
        <authorList>
            <person name="Romagnoli C.L."/>
            <person name="Conceicao E.C."/>
            <person name="Machado E."/>
            <person name="Barreto L.B.P.F."/>
            <person name="Sharma A."/>
            <person name="Silva N.M."/>
            <person name="Marques L.E."/>
            <person name="Juliana M.A."/>
            <person name="Lourenco M.C.S."/>
            <person name="Digiampietri L.A."/>
            <person name="Suffys P.N."/>
            <person name="Viana-Niero C."/>
        </authorList>
    </citation>
    <scope>NUCLEOTIDE SEQUENCE [LARGE SCALE GENOMIC DNA]</scope>
    <source>
        <strain evidence="5 6">MYC123</strain>
    </source>
</reference>
<comment type="caution">
    <text evidence="5">The sequence shown here is derived from an EMBL/GenBank/DDBJ whole genome shotgun (WGS) entry which is preliminary data.</text>
</comment>
<dbReference type="InterPro" id="IPR036390">
    <property type="entry name" value="WH_DNA-bd_sf"/>
</dbReference>
<organism evidence="5 6">
    <name type="scientific">[Mycobacterium] zoologicum</name>
    <dbReference type="NCBI Taxonomy" id="2872311"/>
    <lineage>
        <taxon>Bacteria</taxon>
        <taxon>Bacillati</taxon>
        <taxon>Actinomycetota</taxon>
        <taxon>Actinomycetes</taxon>
        <taxon>Mycobacteriales</taxon>
        <taxon>Mycobacteriaceae</taxon>
        <taxon>Mycolicibacter</taxon>
    </lineage>
</organism>
<dbReference type="InterPro" id="IPR036388">
    <property type="entry name" value="WH-like_DNA-bd_sf"/>
</dbReference>
<dbReference type="Pfam" id="PF00440">
    <property type="entry name" value="TetR_N"/>
    <property type="match status" value="1"/>
</dbReference>
<evidence type="ECO:0000256" key="1">
    <source>
        <dbReference type="ARBA" id="ARBA00023125"/>
    </source>
</evidence>
<keyword evidence="1 2" id="KW-0238">DNA-binding</keyword>
<name>A0ABU5YKC4_9MYCO</name>
<dbReference type="PANTHER" id="PTHR30328:SF54">
    <property type="entry name" value="HTH-TYPE TRANSCRIPTIONAL REPRESSOR SCO4008"/>
    <property type="match status" value="1"/>
</dbReference>
<evidence type="ECO:0000313" key="6">
    <source>
        <dbReference type="Proteomes" id="UP001299046"/>
    </source>
</evidence>
<feature type="DNA-binding region" description="H-T-H motif" evidence="2">
    <location>
        <begin position="35"/>
        <end position="54"/>
    </location>
</feature>
<dbReference type="PROSITE" id="PS51118">
    <property type="entry name" value="HTH_HXLR"/>
    <property type="match status" value="1"/>
</dbReference>
<dbReference type="InterPro" id="IPR001647">
    <property type="entry name" value="HTH_TetR"/>
</dbReference>
<gene>
    <name evidence="5" type="ORF">KV112_11420</name>
</gene>
<dbReference type="SUPFAM" id="SSF46689">
    <property type="entry name" value="Homeodomain-like"/>
    <property type="match status" value="1"/>
</dbReference>
<feature type="domain" description="HTH tetR-type" evidence="3">
    <location>
        <begin position="12"/>
        <end position="72"/>
    </location>
</feature>
<dbReference type="Gene3D" id="1.10.10.10">
    <property type="entry name" value="Winged helix-like DNA-binding domain superfamily/Winged helix DNA-binding domain"/>
    <property type="match status" value="1"/>
</dbReference>
<dbReference type="InterPro" id="IPR002577">
    <property type="entry name" value="HTH_HxlR"/>
</dbReference>
<dbReference type="RefSeq" id="WP_224864604.1">
    <property type="nucleotide sequence ID" value="NZ_JAYJJS010000007.1"/>
</dbReference>
<sequence length="321" mass="34819">MARAGTKGVPRAQREQQILDAACREFARAGYAGMSLAAVAAGADISKPMILAYFGSKEQLYIACLKRASDKVGDQIEAAMGRVPPTLALPQEVFRAIFHALDPRPADWLVIWDQTLPEGGDALAAAKTARSRLVELAGQGVAAIGEAPADRAMQLREREDLAVLTQGWMGMVGAIVNWWIRHPDQTADQMAERAGRALAVVAGAGLSDEWTADAAPATPAPGVRVRGSETGRPLMAAFDLFGRRWAILIVWQLRTEAKSFTQLQEDTDVTPGVLRMRLQELTDARIVRDRNAQYSLTALGRSLLVALAPLELWAKAWSAKR</sequence>
<evidence type="ECO:0000313" key="5">
    <source>
        <dbReference type="EMBL" id="MEB3050340.1"/>
    </source>
</evidence>
<evidence type="ECO:0000256" key="2">
    <source>
        <dbReference type="PROSITE-ProRule" id="PRU00335"/>
    </source>
</evidence>
<dbReference type="Pfam" id="PF01638">
    <property type="entry name" value="HxlR"/>
    <property type="match status" value="1"/>
</dbReference>
<dbReference type="PROSITE" id="PS50977">
    <property type="entry name" value="HTH_TETR_2"/>
    <property type="match status" value="1"/>
</dbReference>
<keyword evidence="6" id="KW-1185">Reference proteome</keyword>
<dbReference type="Gene3D" id="1.10.357.10">
    <property type="entry name" value="Tetracycline Repressor, domain 2"/>
    <property type="match status" value="1"/>
</dbReference>
<dbReference type="InterPro" id="IPR009057">
    <property type="entry name" value="Homeodomain-like_sf"/>
</dbReference>
<dbReference type="EMBL" id="JAYJJT010000011">
    <property type="protein sequence ID" value="MEB3050340.1"/>
    <property type="molecule type" value="Genomic_DNA"/>
</dbReference>
<dbReference type="InterPro" id="IPR050109">
    <property type="entry name" value="HTH-type_TetR-like_transc_reg"/>
</dbReference>
<dbReference type="SUPFAM" id="SSF46785">
    <property type="entry name" value="Winged helix' DNA-binding domain"/>
    <property type="match status" value="1"/>
</dbReference>
<dbReference type="PANTHER" id="PTHR30328">
    <property type="entry name" value="TRANSCRIPTIONAL REPRESSOR"/>
    <property type="match status" value="1"/>
</dbReference>
<evidence type="ECO:0000259" key="3">
    <source>
        <dbReference type="PROSITE" id="PS50977"/>
    </source>
</evidence>
<dbReference type="Proteomes" id="UP001299046">
    <property type="component" value="Unassembled WGS sequence"/>
</dbReference>